<keyword evidence="1" id="KW-0862">Zinc</keyword>
<dbReference type="InterPro" id="IPR044807">
    <property type="entry name" value="DRIP1-like"/>
</dbReference>
<dbReference type="SUPFAM" id="SSF57850">
    <property type="entry name" value="RING/U-box"/>
    <property type="match status" value="1"/>
</dbReference>
<dbReference type="PROSITE" id="PS50089">
    <property type="entry name" value="ZF_RING_2"/>
    <property type="match status" value="1"/>
</dbReference>
<evidence type="ECO:0000256" key="2">
    <source>
        <dbReference type="SAM" id="MobiDB-lite"/>
    </source>
</evidence>
<organism evidence="4 5">
    <name type="scientific">Chlamydomonas eustigma</name>
    <dbReference type="NCBI Taxonomy" id="1157962"/>
    <lineage>
        <taxon>Eukaryota</taxon>
        <taxon>Viridiplantae</taxon>
        <taxon>Chlorophyta</taxon>
        <taxon>core chlorophytes</taxon>
        <taxon>Chlorophyceae</taxon>
        <taxon>CS clade</taxon>
        <taxon>Chlamydomonadales</taxon>
        <taxon>Chlamydomonadaceae</taxon>
        <taxon>Chlamydomonas</taxon>
    </lineage>
</organism>
<dbReference type="Proteomes" id="UP000232323">
    <property type="component" value="Unassembled WGS sequence"/>
</dbReference>
<accession>A0A250X886</accession>
<feature type="region of interest" description="Disordered" evidence="2">
    <location>
        <begin position="1"/>
        <end position="23"/>
    </location>
</feature>
<evidence type="ECO:0000259" key="3">
    <source>
        <dbReference type="PROSITE" id="PS50089"/>
    </source>
</evidence>
<dbReference type="Gene3D" id="3.30.40.10">
    <property type="entry name" value="Zinc/RING finger domain, C3HC4 (zinc finger)"/>
    <property type="match status" value="1"/>
</dbReference>
<name>A0A250X886_9CHLO</name>
<dbReference type="GO" id="GO:0008270">
    <property type="term" value="F:zinc ion binding"/>
    <property type="evidence" value="ECO:0007669"/>
    <property type="project" value="UniProtKB-KW"/>
</dbReference>
<dbReference type="InterPro" id="IPR013083">
    <property type="entry name" value="Znf_RING/FYVE/PHD"/>
</dbReference>
<dbReference type="STRING" id="1157962.A0A250X886"/>
<dbReference type="InterPro" id="IPR001841">
    <property type="entry name" value="Znf_RING"/>
</dbReference>
<dbReference type="PANTHER" id="PTHR46293:SF14">
    <property type="match status" value="1"/>
</dbReference>
<dbReference type="GO" id="GO:0004842">
    <property type="term" value="F:ubiquitin-protein transferase activity"/>
    <property type="evidence" value="ECO:0007669"/>
    <property type="project" value="InterPro"/>
</dbReference>
<protein>
    <recommendedName>
        <fullName evidence="3">RING-type domain-containing protein</fullName>
    </recommendedName>
</protein>
<sequence length="260" mass="28005">MPPKHAAAGSNLHYQGKNLKPPSCKMRQDLNSAALTVSHEERGRGVHRRACLKGPAAGGLQISNTCDCNTSADAHGHSGDDGGKCKRLPQPLPSGTRNSLLFSASCSRDSDTERPVSPHVADRHAQACRLSVVEGVQAAHQLQQVQRRPYQPLALALSCALCGDLLKEATFCTECLSTFCYDCVSKDLQLGGHHNVCPMPKCGSVLGPEPFQHGKLRHDFILDSIVAKVFPRPAIDHALVKRREERMKSAMNDTGSAASV</sequence>
<keyword evidence="1" id="KW-0479">Metal-binding</keyword>
<evidence type="ECO:0000256" key="1">
    <source>
        <dbReference type="PROSITE-ProRule" id="PRU00175"/>
    </source>
</evidence>
<evidence type="ECO:0000313" key="5">
    <source>
        <dbReference type="Proteomes" id="UP000232323"/>
    </source>
</evidence>
<proteinExistence type="predicted"/>
<dbReference type="OrthoDB" id="1305878at2759"/>
<keyword evidence="1" id="KW-0863">Zinc-finger</keyword>
<dbReference type="EMBL" id="BEGY01000041">
    <property type="protein sequence ID" value="GAX79294.1"/>
    <property type="molecule type" value="Genomic_DNA"/>
</dbReference>
<evidence type="ECO:0000313" key="4">
    <source>
        <dbReference type="EMBL" id="GAX79294.1"/>
    </source>
</evidence>
<dbReference type="PANTHER" id="PTHR46293">
    <property type="entry name" value="E3 UBIQUITIN PROTEIN LIGASE DRIP1"/>
    <property type="match status" value="1"/>
</dbReference>
<comment type="caution">
    <text evidence="4">The sequence shown here is derived from an EMBL/GenBank/DDBJ whole genome shotgun (WGS) entry which is preliminary data.</text>
</comment>
<gene>
    <name evidence="4" type="ORF">CEUSTIGMA_g6735.t1</name>
</gene>
<reference evidence="4 5" key="1">
    <citation type="submission" date="2017-08" db="EMBL/GenBank/DDBJ databases">
        <title>Acidophilic green algal genome provides insights into adaptation to an acidic environment.</title>
        <authorList>
            <person name="Hirooka S."/>
            <person name="Hirose Y."/>
            <person name="Kanesaki Y."/>
            <person name="Higuchi S."/>
            <person name="Fujiwara T."/>
            <person name="Onuma R."/>
            <person name="Era A."/>
            <person name="Ohbayashi R."/>
            <person name="Uzuka A."/>
            <person name="Nozaki H."/>
            <person name="Yoshikawa H."/>
            <person name="Miyagishima S.Y."/>
        </authorList>
    </citation>
    <scope>NUCLEOTIDE SEQUENCE [LARGE SCALE GENOMIC DNA]</scope>
    <source>
        <strain evidence="4 5">NIES-2499</strain>
    </source>
</reference>
<feature type="domain" description="RING-type" evidence="3">
    <location>
        <begin position="159"/>
        <end position="201"/>
    </location>
</feature>
<keyword evidence="5" id="KW-1185">Reference proteome</keyword>
<dbReference type="AlphaFoldDB" id="A0A250X886"/>